<protein>
    <recommendedName>
        <fullName evidence="2">Ferredoxin</fullName>
    </recommendedName>
</protein>
<dbReference type="PANTHER" id="PTHR24960:SF76">
    <property type="entry name" value="4FE-4S FERREDOXIN-TYPE DOMAIN-CONTAINING PROTEIN"/>
    <property type="match status" value="1"/>
</dbReference>
<evidence type="ECO:0000313" key="9">
    <source>
        <dbReference type="Proteomes" id="UP001314903"/>
    </source>
</evidence>
<dbReference type="InterPro" id="IPR017896">
    <property type="entry name" value="4Fe4S_Fe-S-bd"/>
</dbReference>
<dbReference type="Pfam" id="PF04015">
    <property type="entry name" value="DUF362"/>
    <property type="match status" value="1"/>
</dbReference>
<organism evidence="8 9">
    <name type="scientific">Acetoanaerobium pronyense</name>
    <dbReference type="NCBI Taxonomy" id="1482736"/>
    <lineage>
        <taxon>Bacteria</taxon>
        <taxon>Bacillati</taxon>
        <taxon>Bacillota</taxon>
        <taxon>Clostridia</taxon>
        <taxon>Peptostreptococcales</taxon>
        <taxon>Filifactoraceae</taxon>
        <taxon>Acetoanaerobium</taxon>
    </lineage>
</organism>
<keyword evidence="5" id="KW-0408">Iron</keyword>
<dbReference type="Pfam" id="PF13237">
    <property type="entry name" value="Fer4_10"/>
    <property type="match status" value="1"/>
</dbReference>
<dbReference type="InterPro" id="IPR007160">
    <property type="entry name" value="DUF362"/>
</dbReference>
<evidence type="ECO:0000256" key="6">
    <source>
        <dbReference type="ARBA" id="ARBA00023014"/>
    </source>
</evidence>
<gene>
    <name evidence="8" type="ORF">J2Z35_001454</name>
</gene>
<comment type="caution">
    <text evidence="8">The sequence shown here is derived from an EMBL/GenBank/DDBJ whole genome shotgun (WGS) entry which is preliminary data.</text>
</comment>
<feature type="domain" description="4Fe-4S ferredoxin-type" evidence="7">
    <location>
        <begin position="343"/>
        <end position="370"/>
    </location>
</feature>
<dbReference type="InterPro" id="IPR050157">
    <property type="entry name" value="PSI_iron-sulfur_center"/>
</dbReference>
<name>A0ABS4KIP3_9FIRM</name>
<keyword evidence="3" id="KW-0004">4Fe-4S</keyword>
<evidence type="ECO:0000256" key="1">
    <source>
        <dbReference type="ARBA" id="ARBA00003532"/>
    </source>
</evidence>
<evidence type="ECO:0000256" key="2">
    <source>
        <dbReference type="ARBA" id="ARBA00013529"/>
    </source>
</evidence>
<dbReference type="SUPFAM" id="SSF54862">
    <property type="entry name" value="4Fe-4S ferredoxins"/>
    <property type="match status" value="1"/>
</dbReference>
<keyword evidence="6" id="KW-0411">Iron-sulfur</keyword>
<accession>A0ABS4KIP3</accession>
<sequence>MGKVSVYKCSDYEYEKIKHIVFKSLEYSEISRKIFKNAKIFIKANLLMKKDPEDAVTTHPNLVRALSEFFIEKGCIVTIGDSPAGPFTENALKGIYSSCKMDEAANLSGAVLNYNITHSEVKAEESLRLKSFRVINAILESDFVISAAKLKTHGMMTYTGGVKNLFGVIPGLIKAEYHFKLTSEENFAHHLIDICEFIKPDYTIIDAIDCMEGNGPSNGKKRRVGLIIGGDNPHEADYIASHIASIPFYKIPTLSLAKSRNLYDVSSIVIEGDDYGDMDIKPFTLPESTNITFISDKIPGFLREYLIDRLKAKPKFIHQKCISCGHCVRNCPAKVIKMENKLPIVDLKGCISCFCCHEVCPADAIEIKRPILSKLFLKIK</sequence>
<dbReference type="EMBL" id="JAGGLI010000014">
    <property type="protein sequence ID" value="MBP2027657.1"/>
    <property type="molecule type" value="Genomic_DNA"/>
</dbReference>
<proteinExistence type="predicted"/>
<keyword evidence="4" id="KW-0479">Metal-binding</keyword>
<evidence type="ECO:0000313" key="8">
    <source>
        <dbReference type="EMBL" id="MBP2027657.1"/>
    </source>
</evidence>
<dbReference type="RefSeq" id="WP_209660721.1">
    <property type="nucleotide sequence ID" value="NZ_JAGGLI010000014.1"/>
</dbReference>
<keyword evidence="9" id="KW-1185">Reference proteome</keyword>
<evidence type="ECO:0000256" key="5">
    <source>
        <dbReference type="ARBA" id="ARBA00023004"/>
    </source>
</evidence>
<dbReference type="PROSITE" id="PS00198">
    <property type="entry name" value="4FE4S_FER_1"/>
    <property type="match status" value="1"/>
</dbReference>
<evidence type="ECO:0000256" key="3">
    <source>
        <dbReference type="ARBA" id="ARBA00022485"/>
    </source>
</evidence>
<comment type="function">
    <text evidence="1">Ferredoxins are iron-sulfur proteins that transfer electrons in a wide variety of metabolic reactions.</text>
</comment>
<evidence type="ECO:0000259" key="7">
    <source>
        <dbReference type="PROSITE" id="PS51379"/>
    </source>
</evidence>
<dbReference type="PROSITE" id="PS51379">
    <property type="entry name" value="4FE4S_FER_2"/>
    <property type="match status" value="2"/>
</dbReference>
<feature type="domain" description="4Fe-4S ferredoxin-type" evidence="7">
    <location>
        <begin position="312"/>
        <end position="341"/>
    </location>
</feature>
<reference evidence="8 9" key="1">
    <citation type="submission" date="2021-03" db="EMBL/GenBank/DDBJ databases">
        <title>Genomic Encyclopedia of Type Strains, Phase IV (KMG-IV): sequencing the most valuable type-strain genomes for metagenomic binning, comparative biology and taxonomic classification.</title>
        <authorList>
            <person name="Goeker M."/>
        </authorList>
    </citation>
    <scope>NUCLEOTIDE SEQUENCE [LARGE SCALE GENOMIC DNA]</scope>
    <source>
        <strain evidence="8 9">DSM 27512</strain>
    </source>
</reference>
<dbReference type="Gene3D" id="3.30.70.20">
    <property type="match status" value="1"/>
</dbReference>
<evidence type="ECO:0000256" key="4">
    <source>
        <dbReference type="ARBA" id="ARBA00022723"/>
    </source>
</evidence>
<dbReference type="InterPro" id="IPR017900">
    <property type="entry name" value="4Fe4S_Fe_S_CS"/>
</dbReference>
<dbReference type="Proteomes" id="UP001314903">
    <property type="component" value="Unassembled WGS sequence"/>
</dbReference>
<dbReference type="PANTHER" id="PTHR24960">
    <property type="entry name" value="PHOTOSYSTEM I IRON-SULFUR CENTER-RELATED"/>
    <property type="match status" value="1"/>
</dbReference>